<keyword evidence="1" id="KW-0732">Signal</keyword>
<feature type="non-terminal residue" evidence="3">
    <location>
        <position position="1"/>
    </location>
</feature>
<feature type="region of interest" description="Disordered" evidence="2">
    <location>
        <begin position="1"/>
        <end position="29"/>
    </location>
</feature>
<dbReference type="Proteomes" id="UP000019753">
    <property type="component" value="Unassembled WGS sequence"/>
</dbReference>
<dbReference type="RefSeq" id="WP_425393965.1">
    <property type="nucleotide sequence ID" value="NZ_AXCW01000196.1"/>
</dbReference>
<dbReference type="GO" id="GO:0015888">
    <property type="term" value="P:thiamine transport"/>
    <property type="evidence" value="ECO:0007669"/>
    <property type="project" value="InterPro"/>
</dbReference>
<accession>A0A021VNG5</accession>
<dbReference type="PANTHER" id="PTHR30006:SF2">
    <property type="entry name" value="ABC TRANSPORTER SUBSTRATE-BINDING PROTEIN"/>
    <property type="match status" value="1"/>
</dbReference>
<comment type="caution">
    <text evidence="3">The sequence shown here is derived from an EMBL/GenBank/DDBJ whole genome shotgun (WGS) entry which is preliminary data.</text>
</comment>
<dbReference type="EMBL" id="AXCW01000196">
    <property type="protein sequence ID" value="EYR62648.1"/>
    <property type="molecule type" value="Genomic_DNA"/>
</dbReference>
<sequence length="396" mass="41566">APGTTTTGTTTTGTTRASGPIPTRGRAGRTRTAQVVAASGLALALTACTAVGGSADDEDSGQTTGQDGTGATTDGGRVVLVTHDSFALSEELIAQFEADTGLTLEQRAPGDGGALVNQLILTKDAPLGDVVFGIDNSFASRAIAEGVLEPYTSPAAGEDVARYAVDEEGYLTAIDVGDVCVNVDREWFAEAGIPEPETLEDLTDPQYRDLLVVTNPATSSPGLAFLLATVGAFGEEGWVDYWAALRDNGVKVAAGWSDAYYVDFTGPSSEGGDRPLVLSYASSPPYEVPEGVTDPAEAPTRALLDTCFRQVEYAGVLAGAENPEGAQKVVDWLLSPEVQADIPEQMYVYPVDSSVELPESWATFAPQAEEPFEVDPDAITENRDSWIQTWTDTVIG</sequence>
<protein>
    <submittedName>
        <fullName evidence="3">ABC transporter substrate-binding protein</fullName>
    </submittedName>
</protein>
<dbReference type="GO" id="GO:0030288">
    <property type="term" value="C:outer membrane-bounded periplasmic space"/>
    <property type="evidence" value="ECO:0007669"/>
    <property type="project" value="TreeGrafter"/>
</dbReference>
<dbReference type="NCBIfam" id="TIGR01254">
    <property type="entry name" value="sfuA"/>
    <property type="match status" value="1"/>
</dbReference>
<evidence type="ECO:0000256" key="1">
    <source>
        <dbReference type="ARBA" id="ARBA00022729"/>
    </source>
</evidence>
<dbReference type="GO" id="GO:0030976">
    <property type="term" value="F:thiamine pyrophosphate binding"/>
    <property type="evidence" value="ECO:0007669"/>
    <property type="project" value="TreeGrafter"/>
</dbReference>
<dbReference type="CDD" id="cd13545">
    <property type="entry name" value="PBP2_TbpA"/>
    <property type="match status" value="1"/>
</dbReference>
<evidence type="ECO:0000313" key="4">
    <source>
        <dbReference type="Proteomes" id="UP000019753"/>
    </source>
</evidence>
<feature type="compositionally biased region" description="Low complexity" evidence="2">
    <location>
        <begin position="61"/>
        <end position="75"/>
    </location>
</feature>
<organism evidence="3 4">
    <name type="scientific">Actinotalea ferrariae CF5-4</name>
    <dbReference type="NCBI Taxonomy" id="948458"/>
    <lineage>
        <taxon>Bacteria</taxon>
        <taxon>Bacillati</taxon>
        <taxon>Actinomycetota</taxon>
        <taxon>Actinomycetes</taxon>
        <taxon>Micrococcales</taxon>
        <taxon>Cellulomonadaceae</taxon>
        <taxon>Actinotalea</taxon>
    </lineage>
</organism>
<name>A0A021VNG5_9CELL</name>
<gene>
    <name evidence="3" type="ORF">N866_06430</name>
</gene>
<dbReference type="PANTHER" id="PTHR30006">
    <property type="entry name" value="THIAMINE-BINDING PERIPLASMIC PROTEIN-RELATED"/>
    <property type="match status" value="1"/>
</dbReference>
<dbReference type="SUPFAM" id="SSF53850">
    <property type="entry name" value="Periplasmic binding protein-like II"/>
    <property type="match status" value="1"/>
</dbReference>
<feature type="region of interest" description="Disordered" evidence="2">
    <location>
        <begin position="52"/>
        <end position="75"/>
    </location>
</feature>
<dbReference type="Pfam" id="PF13343">
    <property type="entry name" value="SBP_bac_6"/>
    <property type="match status" value="1"/>
</dbReference>
<proteinExistence type="predicted"/>
<keyword evidence="4" id="KW-1185">Reference proteome</keyword>
<evidence type="ECO:0000313" key="3">
    <source>
        <dbReference type="EMBL" id="EYR62648.1"/>
    </source>
</evidence>
<dbReference type="InterPro" id="IPR005948">
    <property type="entry name" value="ThiB-like"/>
</dbReference>
<feature type="compositionally biased region" description="Low complexity" evidence="2">
    <location>
        <begin position="1"/>
        <end position="15"/>
    </location>
</feature>
<dbReference type="GO" id="GO:0030975">
    <property type="term" value="F:thiamine binding"/>
    <property type="evidence" value="ECO:0007669"/>
    <property type="project" value="InterPro"/>
</dbReference>
<reference evidence="3 4" key="1">
    <citation type="submission" date="2014-01" db="EMBL/GenBank/DDBJ databases">
        <title>Actinotalea ferrariae CF5-4.</title>
        <authorList>
            <person name="Chen F."/>
            <person name="Li Y."/>
            <person name="Wang G."/>
        </authorList>
    </citation>
    <scope>NUCLEOTIDE SEQUENCE [LARGE SCALE GENOMIC DNA]</scope>
    <source>
        <strain evidence="3 4">CF5-4</strain>
    </source>
</reference>
<dbReference type="AlphaFoldDB" id="A0A021VNG5"/>
<evidence type="ECO:0000256" key="2">
    <source>
        <dbReference type="SAM" id="MobiDB-lite"/>
    </source>
</evidence>
<dbReference type="Gene3D" id="3.40.190.10">
    <property type="entry name" value="Periplasmic binding protein-like II"/>
    <property type="match status" value="2"/>
</dbReference>